<dbReference type="Proteomes" id="UP001050975">
    <property type="component" value="Unassembled WGS sequence"/>
</dbReference>
<evidence type="ECO:0000313" key="1">
    <source>
        <dbReference type="EMBL" id="GET36903.1"/>
    </source>
</evidence>
<protein>
    <recommendedName>
        <fullName evidence="3">LPS biosynthesis glycosyltransferase</fullName>
    </recommendedName>
</protein>
<accession>A0AAV3X4B3</accession>
<dbReference type="RefSeq" id="WP_226577414.1">
    <property type="nucleotide sequence ID" value="NZ_BLAY01000019.1"/>
</dbReference>
<comment type="caution">
    <text evidence="1">The sequence shown here is derived from an EMBL/GenBank/DDBJ whole genome shotgun (WGS) entry which is preliminary data.</text>
</comment>
<name>A0AAV3X4B3_9CYAN</name>
<gene>
    <name evidence="1" type="ORF">MiSe_16550</name>
</gene>
<organism evidence="1 2">
    <name type="scientific">Microseira wollei NIES-4236</name>
    <dbReference type="NCBI Taxonomy" id="2530354"/>
    <lineage>
        <taxon>Bacteria</taxon>
        <taxon>Bacillati</taxon>
        <taxon>Cyanobacteriota</taxon>
        <taxon>Cyanophyceae</taxon>
        <taxon>Oscillatoriophycideae</taxon>
        <taxon>Aerosakkonematales</taxon>
        <taxon>Aerosakkonemataceae</taxon>
        <taxon>Microseira</taxon>
    </lineage>
</organism>
<sequence length="288" mass="32343">MNPIALASNQNLSANQMVDWVSKVFIIAYKEPTQVLEEVLTKEGFQVEVLRQEQKPEYQNYSRSYLCLMNHRRAWEQAATESKPTLIIEADFVPVQGFGKLPLPFNPDGRNVGVSWLYTCAPQVYSVSEAGYAEGFSVSTVAYIVTSKGAQYLMELAEEIREKKGPTAYSSWDSNIDTFLRARNLKNYIPFRNYGEHGGLPNLEHYKNGLSKTHRADVLYGKLAFLPLYASGEKGGNMALLSARLQARLKGIARLVTGRFLRIPVVKNSSVPGRLVSFAIRRQLSARL</sequence>
<evidence type="ECO:0000313" key="2">
    <source>
        <dbReference type="Proteomes" id="UP001050975"/>
    </source>
</evidence>
<dbReference type="AlphaFoldDB" id="A0AAV3X4B3"/>
<reference evidence="1" key="1">
    <citation type="submission" date="2019-10" db="EMBL/GenBank/DDBJ databases">
        <title>Draft genome sequece of Microseira wollei NIES-4236.</title>
        <authorList>
            <person name="Yamaguchi H."/>
            <person name="Suzuki S."/>
            <person name="Kawachi M."/>
        </authorList>
    </citation>
    <scope>NUCLEOTIDE SEQUENCE</scope>
    <source>
        <strain evidence="1">NIES-4236</strain>
    </source>
</reference>
<keyword evidence="2" id="KW-1185">Reference proteome</keyword>
<evidence type="ECO:0008006" key="3">
    <source>
        <dbReference type="Google" id="ProtNLM"/>
    </source>
</evidence>
<dbReference type="EMBL" id="BLAY01000019">
    <property type="protein sequence ID" value="GET36903.1"/>
    <property type="molecule type" value="Genomic_DNA"/>
</dbReference>
<proteinExistence type="predicted"/>